<keyword evidence="2" id="KW-0805">Transcription regulation</keyword>
<evidence type="ECO:0000256" key="5">
    <source>
        <dbReference type="PROSITE-ProRule" id="PRU00335"/>
    </source>
</evidence>
<reference evidence="7 8" key="1">
    <citation type="submission" date="2020-08" db="EMBL/GenBank/DDBJ databases">
        <title>Sequencing the genomes of 1000 actinobacteria strains.</title>
        <authorList>
            <person name="Klenk H.-P."/>
        </authorList>
    </citation>
    <scope>NUCLEOTIDE SEQUENCE [LARGE SCALE GENOMIC DNA]</scope>
    <source>
        <strain evidence="7 8">DSM 45507</strain>
    </source>
</reference>
<sequence>MRAAAIEAATELFGTAGYRGATFKDVAAKLGMTAAGLTYYFPDKDALLAAVLQERDRPALVAETAIPPSPSRADITDHVMRILAENIEHPGLAELHCVLSAEATSAEHPAHEHFRDRYRKARELLTDAFEVAIARGEIRPSIPPRTLATLLLGVLDGVQLQWLLDPQEVDMQATVHTFVSDLLAPPESP</sequence>
<dbReference type="RefSeq" id="WP_185076282.1">
    <property type="nucleotide sequence ID" value="NZ_JACHMB010000001.1"/>
</dbReference>
<evidence type="ECO:0000256" key="1">
    <source>
        <dbReference type="ARBA" id="ARBA00022491"/>
    </source>
</evidence>
<proteinExistence type="predicted"/>
<evidence type="ECO:0000256" key="2">
    <source>
        <dbReference type="ARBA" id="ARBA00023015"/>
    </source>
</evidence>
<dbReference type="InterPro" id="IPR039538">
    <property type="entry name" value="BetI_C"/>
</dbReference>
<evidence type="ECO:0000313" key="7">
    <source>
        <dbReference type="EMBL" id="MBB5783326.1"/>
    </source>
</evidence>
<dbReference type="Pfam" id="PF00440">
    <property type="entry name" value="TetR_N"/>
    <property type="match status" value="1"/>
</dbReference>
<dbReference type="GO" id="GO:0000976">
    <property type="term" value="F:transcription cis-regulatory region binding"/>
    <property type="evidence" value="ECO:0007669"/>
    <property type="project" value="TreeGrafter"/>
</dbReference>
<protein>
    <submittedName>
        <fullName evidence="7">AcrR family transcriptional regulator</fullName>
    </submittedName>
</protein>
<keyword evidence="8" id="KW-1185">Reference proteome</keyword>
<feature type="domain" description="HTH tetR-type" evidence="6">
    <location>
        <begin position="1"/>
        <end position="59"/>
    </location>
</feature>
<accession>A0A7W9LGU4</accession>
<dbReference type="InterPro" id="IPR050109">
    <property type="entry name" value="HTH-type_TetR-like_transc_reg"/>
</dbReference>
<evidence type="ECO:0000259" key="6">
    <source>
        <dbReference type="PROSITE" id="PS50977"/>
    </source>
</evidence>
<dbReference type="GO" id="GO:0003700">
    <property type="term" value="F:DNA-binding transcription factor activity"/>
    <property type="evidence" value="ECO:0007669"/>
    <property type="project" value="TreeGrafter"/>
</dbReference>
<dbReference type="PANTHER" id="PTHR30055:SF226">
    <property type="entry name" value="HTH-TYPE TRANSCRIPTIONAL REGULATOR PKSA"/>
    <property type="match status" value="1"/>
</dbReference>
<dbReference type="EMBL" id="JACHMB010000001">
    <property type="protein sequence ID" value="MBB5783326.1"/>
    <property type="molecule type" value="Genomic_DNA"/>
</dbReference>
<feature type="DNA-binding region" description="H-T-H motif" evidence="5">
    <location>
        <begin position="22"/>
        <end position="41"/>
    </location>
</feature>
<evidence type="ECO:0000256" key="4">
    <source>
        <dbReference type="ARBA" id="ARBA00023163"/>
    </source>
</evidence>
<dbReference type="InterPro" id="IPR036271">
    <property type="entry name" value="Tet_transcr_reg_TetR-rel_C_sf"/>
</dbReference>
<dbReference type="PRINTS" id="PR00455">
    <property type="entry name" value="HTHTETR"/>
</dbReference>
<dbReference type="AlphaFoldDB" id="A0A7W9LGU4"/>
<comment type="caution">
    <text evidence="7">The sequence shown here is derived from an EMBL/GenBank/DDBJ whole genome shotgun (WGS) entry which is preliminary data.</text>
</comment>
<evidence type="ECO:0000313" key="8">
    <source>
        <dbReference type="Proteomes" id="UP000579153"/>
    </source>
</evidence>
<dbReference type="InterPro" id="IPR009057">
    <property type="entry name" value="Homeodomain-like_sf"/>
</dbReference>
<dbReference type="Proteomes" id="UP000579153">
    <property type="component" value="Unassembled WGS sequence"/>
</dbReference>
<organism evidence="7 8">
    <name type="scientific">Nonomuraea jabiensis</name>
    <dbReference type="NCBI Taxonomy" id="882448"/>
    <lineage>
        <taxon>Bacteria</taxon>
        <taxon>Bacillati</taxon>
        <taxon>Actinomycetota</taxon>
        <taxon>Actinomycetes</taxon>
        <taxon>Streptosporangiales</taxon>
        <taxon>Streptosporangiaceae</taxon>
        <taxon>Nonomuraea</taxon>
    </lineage>
</organism>
<dbReference type="SUPFAM" id="SSF46689">
    <property type="entry name" value="Homeodomain-like"/>
    <property type="match status" value="1"/>
</dbReference>
<dbReference type="Pfam" id="PF13977">
    <property type="entry name" value="TetR_C_6"/>
    <property type="match status" value="1"/>
</dbReference>
<evidence type="ECO:0000256" key="3">
    <source>
        <dbReference type="ARBA" id="ARBA00023125"/>
    </source>
</evidence>
<dbReference type="PROSITE" id="PS50977">
    <property type="entry name" value="HTH_TETR_2"/>
    <property type="match status" value="1"/>
</dbReference>
<dbReference type="Gene3D" id="1.10.357.10">
    <property type="entry name" value="Tetracycline Repressor, domain 2"/>
    <property type="match status" value="1"/>
</dbReference>
<gene>
    <name evidence="7" type="ORF">HD596_010082</name>
</gene>
<keyword evidence="4" id="KW-0804">Transcription</keyword>
<dbReference type="SUPFAM" id="SSF48498">
    <property type="entry name" value="Tetracyclin repressor-like, C-terminal domain"/>
    <property type="match status" value="1"/>
</dbReference>
<keyword evidence="3 5" id="KW-0238">DNA-binding</keyword>
<dbReference type="InterPro" id="IPR001647">
    <property type="entry name" value="HTH_TetR"/>
</dbReference>
<dbReference type="PANTHER" id="PTHR30055">
    <property type="entry name" value="HTH-TYPE TRANSCRIPTIONAL REGULATOR RUTR"/>
    <property type="match status" value="1"/>
</dbReference>
<name>A0A7W9LGU4_9ACTN</name>
<keyword evidence="1" id="KW-0678">Repressor</keyword>